<dbReference type="GO" id="GO:0043161">
    <property type="term" value="P:proteasome-mediated ubiquitin-dependent protein catabolic process"/>
    <property type="evidence" value="ECO:0007669"/>
    <property type="project" value="TreeGrafter"/>
</dbReference>
<dbReference type="InterPro" id="IPR038739">
    <property type="entry name" value="ARMC8/Vid28"/>
</dbReference>
<gene>
    <name evidence="6" type="ORF">VNE69_09183</name>
</gene>
<accession>A0AAX4JF84</accession>
<dbReference type="AlphaFoldDB" id="A0AAX4JF84"/>
<evidence type="ECO:0000256" key="4">
    <source>
        <dbReference type="ARBA" id="ARBA00022737"/>
    </source>
</evidence>
<keyword evidence="4" id="KW-0677">Repeat</keyword>
<evidence type="ECO:0000313" key="6">
    <source>
        <dbReference type="EMBL" id="WUR04631.1"/>
    </source>
</evidence>
<organism evidence="6 7">
    <name type="scientific">Vairimorpha necatrix</name>
    <dbReference type="NCBI Taxonomy" id="6039"/>
    <lineage>
        <taxon>Eukaryota</taxon>
        <taxon>Fungi</taxon>
        <taxon>Fungi incertae sedis</taxon>
        <taxon>Microsporidia</taxon>
        <taxon>Nosematidae</taxon>
        <taxon>Vairimorpha</taxon>
    </lineage>
</organism>
<sequence length="625" mass="73948">MFNFTNSHISNVDIYIGHININTVKCPDLINFRNNLPYSPKSNLDLELQDILSKNNKSNFINLSPHDISVITDIYYILKIPKNFLNRLELYISNIKYPYTYLDIKIIKIYKKICTKYKLQEKFDIYSSILTNSQQNCPCVIAIKNVLNYKYSDFNTYELTKSLDFVSYKDKFIIFNILLLKNPDLQIFNVNCIYEKNFIIFLAFFLKNNDKGLKFLKYKQLDLLNQNMFLDYILTLNNEENRKYINLSKIFKNFSNDFIDINSLLVLLNVTRSVFMLRSEIIKFPIIEILLNLLEEDNIKFLKEENSNIDYKIIYKGITRSYKKIILNIFTNLLLEFGNYRKIFVELKGFEKVERCREYPYEILRLYKNYLYDNTVESKMNFLEYGDEWFENIFNHNETNITENYTNGFISDIEESTNNSIDNNALNLSSNNSLLSNTTSNNNISNNIDINIDNTTSNNVTTSNNNNNIDNNTLVCNGANSYYDNQMMEVLFNLIRNLVCDKIHISNYLIKKIFIHLINTTNKKILIHILYCMVNISANDIKFRDLLLQDNDVLLRLKDLFNIHDFNLSLVWILINLSWKDDGYEERIRIINKYDFQEILMKIESTNGFLVDKIQTALENLKEPN</sequence>
<evidence type="ECO:0000256" key="5">
    <source>
        <dbReference type="ARBA" id="ARBA00023242"/>
    </source>
</evidence>
<dbReference type="PANTHER" id="PTHR15651">
    <property type="entry name" value="ARMADILLO REPEAT-CONTAINING PROTEIN 8"/>
    <property type="match status" value="1"/>
</dbReference>
<comment type="subcellular location">
    <subcellularLocation>
        <location evidence="2">Cytoplasm</location>
    </subcellularLocation>
    <subcellularLocation>
        <location evidence="1">Nucleus</location>
    </subcellularLocation>
</comment>
<dbReference type="GeneID" id="90542462"/>
<dbReference type="GO" id="GO:0005737">
    <property type="term" value="C:cytoplasm"/>
    <property type="evidence" value="ECO:0007669"/>
    <property type="project" value="UniProtKB-SubCell"/>
</dbReference>
<dbReference type="EMBL" id="CP142734">
    <property type="protein sequence ID" value="WUR04631.1"/>
    <property type="molecule type" value="Genomic_DNA"/>
</dbReference>
<keyword evidence="5" id="KW-0539">Nucleus</keyword>
<dbReference type="Proteomes" id="UP001334084">
    <property type="component" value="Chromosome 9"/>
</dbReference>
<dbReference type="KEGG" id="vnx:VNE69_09183"/>
<reference evidence="6" key="1">
    <citation type="journal article" date="2024" name="BMC Genomics">
        <title>Functional annotation of a divergent genome using sequence and structure-based similarity.</title>
        <authorList>
            <person name="Svedberg D."/>
            <person name="Winiger R.R."/>
            <person name="Berg A."/>
            <person name="Sharma H."/>
            <person name="Tellgren-Roth C."/>
            <person name="Debrunner-Vossbrinck B.A."/>
            <person name="Vossbrinck C.R."/>
            <person name="Barandun J."/>
        </authorList>
    </citation>
    <scope>NUCLEOTIDE SEQUENCE</scope>
    <source>
        <strain evidence="6">Illinois isolate</strain>
    </source>
</reference>
<evidence type="ECO:0000256" key="3">
    <source>
        <dbReference type="ARBA" id="ARBA00022490"/>
    </source>
</evidence>
<dbReference type="GO" id="GO:0034657">
    <property type="term" value="C:GID complex"/>
    <property type="evidence" value="ECO:0007669"/>
    <property type="project" value="TreeGrafter"/>
</dbReference>
<keyword evidence="3" id="KW-0963">Cytoplasm</keyword>
<evidence type="ECO:0000313" key="7">
    <source>
        <dbReference type="Proteomes" id="UP001334084"/>
    </source>
</evidence>
<evidence type="ECO:0000256" key="1">
    <source>
        <dbReference type="ARBA" id="ARBA00004123"/>
    </source>
</evidence>
<name>A0AAX4JF84_9MICR</name>
<evidence type="ECO:0000256" key="2">
    <source>
        <dbReference type="ARBA" id="ARBA00004496"/>
    </source>
</evidence>
<proteinExistence type="predicted"/>
<dbReference type="PANTHER" id="PTHR15651:SF7">
    <property type="entry name" value="ARMADILLO REPEAT-CONTAINING PROTEIN 8"/>
    <property type="match status" value="1"/>
</dbReference>
<protein>
    <submittedName>
        <fullName evidence="6">Armadillo repeat-containing protein</fullName>
    </submittedName>
</protein>
<dbReference type="RefSeq" id="XP_065330776.1">
    <property type="nucleotide sequence ID" value="XM_065474704.1"/>
</dbReference>
<dbReference type="GO" id="GO:0005634">
    <property type="term" value="C:nucleus"/>
    <property type="evidence" value="ECO:0007669"/>
    <property type="project" value="UniProtKB-SubCell"/>
</dbReference>
<keyword evidence="7" id="KW-1185">Reference proteome</keyword>